<comment type="caution">
    <text evidence="2">The sequence shown here is derived from an EMBL/GenBank/DDBJ whole genome shotgun (WGS) entry which is preliminary data.</text>
</comment>
<organism evidence="2 3">
    <name type="scientific">SAR86 cluster bacterium</name>
    <dbReference type="NCBI Taxonomy" id="2030880"/>
    <lineage>
        <taxon>Bacteria</taxon>
        <taxon>Pseudomonadati</taxon>
        <taxon>Pseudomonadota</taxon>
        <taxon>Gammaproteobacteria</taxon>
        <taxon>SAR86 cluster</taxon>
    </lineage>
</organism>
<dbReference type="SUPFAM" id="SSF46785">
    <property type="entry name" value="Winged helix' DNA-binding domain"/>
    <property type="match status" value="1"/>
</dbReference>
<name>A0A520MGR4_9GAMM</name>
<dbReference type="EMBL" id="SHBI01000019">
    <property type="protein sequence ID" value="RZO20377.1"/>
    <property type="molecule type" value="Genomic_DNA"/>
</dbReference>
<dbReference type="Proteomes" id="UP000315782">
    <property type="component" value="Unassembled WGS sequence"/>
</dbReference>
<gene>
    <name evidence="2" type="ORF">EVA96_02905</name>
</gene>
<dbReference type="InterPro" id="IPR036388">
    <property type="entry name" value="WH-like_DNA-bd_sf"/>
</dbReference>
<evidence type="ECO:0000313" key="3">
    <source>
        <dbReference type="Proteomes" id="UP000315782"/>
    </source>
</evidence>
<dbReference type="PRINTS" id="PR00598">
    <property type="entry name" value="HTHMARR"/>
</dbReference>
<protein>
    <recommendedName>
        <fullName evidence="1">HTH marR-type domain-containing protein</fullName>
    </recommendedName>
</protein>
<reference evidence="2 3" key="1">
    <citation type="submission" date="2019-02" db="EMBL/GenBank/DDBJ databases">
        <title>Prokaryotic population dynamics and viral predation in marine succession experiment using metagenomics: the confinement effect.</title>
        <authorList>
            <person name="Haro-Moreno J.M."/>
            <person name="Rodriguez-Valera F."/>
            <person name="Lopez-Perez M."/>
        </authorList>
    </citation>
    <scope>NUCLEOTIDE SEQUENCE [LARGE SCALE GENOMIC DNA]</scope>
    <source>
        <strain evidence="2">MED-G163</strain>
    </source>
</reference>
<dbReference type="InterPro" id="IPR000835">
    <property type="entry name" value="HTH_MarR-typ"/>
</dbReference>
<dbReference type="AlphaFoldDB" id="A0A520MGR4"/>
<dbReference type="Gene3D" id="1.10.10.10">
    <property type="entry name" value="Winged helix-like DNA-binding domain superfamily/Winged helix DNA-binding domain"/>
    <property type="match status" value="1"/>
</dbReference>
<accession>A0A520MGR4</accession>
<evidence type="ECO:0000259" key="1">
    <source>
        <dbReference type="PROSITE" id="PS50995"/>
    </source>
</evidence>
<proteinExistence type="predicted"/>
<dbReference type="PROSITE" id="PS50995">
    <property type="entry name" value="HTH_MARR_2"/>
    <property type="match status" value="1"/>
</dbReference>
<sequence>MLDSDFIINAIRAKQVNKLYLREKVNLGHIVLLTEIVKRKIENKPLPNVKWLQTELEISTTKIKSICSELENRGFITKSLDVNDRRVKKIDITPSGKEFIYRITSGLTK</sequence>
<dbReference type="InterPro" id="IPR036390">
    <property type="entry name" value="WH_DNA-bd_sf"/>
</dbReference>
<evidence type="ECO:0000313" key="2">
    <source>
        <dbReference type="EMBL" id="RZO20377.1"/>
    </source>
</evidence>
<feature type="domain" description="HTH marR-type" evidence="1">
    <location>
        <begin position="1"/>
        <end position="109"/>
    </location>
</feature>
<dbReference type="GO" id="GO:0003700">
    <property type="term" value="F:DNA-binding transcription factor activity"/>
    <property type="evidence" value="ECO:0007669"/>
    <property type="project" value="InterPro"/>
</dbReference>